<dbReference type="InterPro" id="IPR005828">
    <property type="entry name" value="MFS_sugar_transport-like"/>
</dbReference>
<dbReference type="STRING" id="1830138.SAMN05443507_1315"/>
<keyword evidence="4 6" id="KW-1133">Transmembrane helix</keyword>
<dbReference type="InterPro" id="IPR036259">
    <property type="entry name" value="MFS_trans_sf"/>
</dbReference>
<keyword evidence="9" id="KW-1185">Reference proteome</keyword>
<dbReference type="Proteomes" id="UP000184016">
    <property type="component" value="Unassembled WGS sequence"/>
</dbReference>
<sequence>MDGTGLFERLDRAKFNKFHLKSIFTTGMGVFTDGYDLSSIGIVLPLVLLSFNVKSLTGLESSLLAGSALIGAALGAIVFGLLANKGRKTFYGLDVLVLALASLAQAFVSNVPELIAVRFILGIGIGADYVLSPLIMGENANSRDRGKSIAIGFGLTWGIGATFAAILYMVLQVFHVPNALIWRIVLGFGAVPAASVIYLRRKLPETPRFLARMKGDFAGLQEVILQVTGVVANNVVSRDKLEDRQAARFYWAKNRKNIFAACVLWFLFDIVAYSGILFGPSLIAKGIGLTAGSFQLVMELAFTVPGAIVAILLIDRWGRKPLQVFGFIGMAAALGLFSMLKGEATAVPLIGLLLYGGQNLMSQAGPGSVSASGMLGVELAPTKIRSVVQAITVASGRLGASLTAFVFPALFRIWGEAVAIGFLATFAVIAAILTLILLPETKRRTLEETSREVDDNTTSLTVSISTGT</sequence>
<dbReference type="GO" id="GO:0022857">
    <property type="term" value="F:transmembrane transporter activity"/>
    <property type="evidence" value="ECO:0007669"/>
    <property type="project" value="InterPro"/>
</dbReference>
<dbReference type="Gene3D" id="1.20.1250.20">
    <property type="entry name" value="MFS general substrate transporter like domains"/>
    <property type="match status" value="1"/>
</dbReference>
<dbReference type="RefSeq" id="WP_072875186.1">
    <property type="nucleotide sequence ID" value="NZ_FRAF01000031.1"/>
</dbReference>
<dbReference type="InterPro" id="IPR005829">
    <property type="entry name" value="Sugar_transporter_CS"/>
</dbReference>
<evidence type="ECO:0000256" key="6">
    <source>
        <dbReference type="SAM" id="Phobius"/>
    </source>
</evidence>
<keyword evidence="5 6" id="KW-0472">Membrane</keyword>
<dbReference type="PROSITE" id="PS00217">
    <property type="entry name" value="SUGAR_TRANSPORT_2"/>
    <property type="match status" value="1"/>
</dbReference>
<accession>A0A1M6X1B4</accession>
<keyword evidence="3 6" id="KW-0812">Transmembrane</keyword>
<feature type="transmembrane region" description="Helical" evidence="6">
    <location>
        <begin position="90"/>
        <end position="108"/>
    </location>
</feature>
<feature type="transmembrane region" description="Helical" evidence="6">
    <location>
        <begin position="149"/>
        <end position="174"/>
    </location>
</feature>
<evidence type="ECO:0000256" key="4">
    <source>
        <dbReference type="ARBA" id="ARBA00022989"/>
    </source>
</evidence>
<gene>
    <name evidence="8" type="ORF">SAMN05443507_1315</name>
</gene>
<protein>
    <submittedName>
        <fullName evidence="8">Sugar phosphate permease</fullName>
    </submittedName>
</protein>
<evidence type="ECO:0000256" key="2">
    <source>
        <dbReference type="ARBA" id="ARBA00022448"/>
    </source>
</evidence>
<dbReference type="SUPFAM" id="SSF103473">
    <property type="entry name" value="MFS general substrate transporter"/>
    <property type="match status" value="1"/>
</dbReference>
<reference evidence="9" key="1">
    <citation type="submission" date="2016-11" db="EMBL/GenBank/DDBJ databases">
        <authorList>
            <person name="Varghese N."/>
            <person name="Submissions S."/>
        </authorList>
    </citation>
    <scope>NUCLEOTIDE SEQUENCE [LARGE SCALE GENOMIC DNA]</scope>
    <source>
        <strain evidence="9">USBA-503</strain>
    </source>
</reference>
<feature type="transmembrane region" description="Helical" evidence="6">
    <location>
        <begin position="321"/>
        <end position="340"/>
    </location>
</feature>
<dbReference type="InterPro" id="IPR020846">
    <property type="entry name" value="MFS_dom"/>
</dbReference>
<evidence type="ECO:0000256" key="1">
    <source>
        <dbReference type="ARBA" id="ARBA00004651"/>
    </source>
</evidence>
<dbReference type="EMBL" id="FRAF01000031">
    <property type="protein sequence ID" value="SHK99812.1"/>
    <property type="molecule type" value="Genomic_DNA"/>
</dbReference>
<feature type="transmembrane region" description="Helical" evidence="6">
    <location>
        <begin position="258"/>
        <end position="276"/>
    </location>
</feature>
<feature type="transmembrane region" description="Helical" evidence="6">
    <location>
        <begin position="114"/>
        <end position="137"/>
    </location>
</feature>
<evidence type="ECO:0000313" key="8">
    <source>
        <dbReference type="EMBL" id="SHK99812.1"/>
    </source>
</evidence>
<dbReference type="PROSITE" id="PS00216">
    <property type="entry name" value="SUGAR_TRANSPORT_1"/>
    <property type="match status" value="1"/>
</dbReference>
<feature type="transmembrane region" description="Helical" evidence="6">
    <location>
        <begin position="296"/>
        <end position="314"/>
    </location>
</feature>
<organism evidence="8 9">
    <name type="scientific">Alicyclobacillus tolerans</name>
    <dbReference type="NCBI Taxonomy" id="90970"/>
    <lineage>
        <taxon>Bacteria</taxon>
        <taxon>Bacillati</taxon>
        <taxon>Bacillota</taxon>
        <taxon>Bacilli</taxon>
        <taxon>Bacillales</taxon>
        <taxon>Alicyclobacillaceae</taxon>
        <taxon>Alicyclobacillus</taxon>
    </lineage>
</organism>
<dbReference type="Pfam" id="PF00083">
    <property type="entry name" value="Sugar_tr"/>
    <property type="match status" value="1"/>
</dbReference>
<feature type="transmembrane region" description="Helical" evidence="6">
    <location>
        <begin position="22"/>
        <end position="51"/>
    </location>
</feature>
<evidence type="ECO:0000256" key="3">
    <source>
        <dbReference type="ARBA" id="ARBA00022692"/>
    </source>
</evidence>
<dbReference type="GO" id="GO:0005886">
    <property type="term" value="C:plasma membrane"/>
    <property type="evidence" value="ECO:0007669"/>
    <property type="project" value="UniProtKB-SubCell"/>
</dbReference>
<dbReference type="AlphaFoldDB" id="A0A1M6X1B4"/>
<dbReference type="PROSITE" id="PS50850">
    <property type="entry name" value="MFS"/>
    <property type="match status" value="1"/>
</dbReference>
<keyword evidence="2" id="KW-0813">Transport</keyword>
<feature type="transmembrane region" description="Helical" evidence="6">
    <location>
        <begin position="63"/>
        <end position="83"/>
    </location>
</feature>
<name>A0A1M6X1B4_9BACL</name>
<proteinExistence type="predicted"/>
<dbReference type="OrthoDB" id="9787026at2"/>
<feature type="transmembrane region" description="Helical" evidence="6">
    <location>
        <begin position="417"/>
        <end position="438"/>
    </location>
</feature>
<evidence type="ECO:0000313" key="9">
    <source>
        <dbReference type="Proteomes" id="UP000184016"/>
    </source>
</evidence>
<evidence type="ECO:0000256" key="5">
    <source>
        <dbReference type="ARBA" id="ARBA00023136"/>
    </source>
</evidence>
<feature type="transmembrane region" description="Helical" evidence="6">
    <location>
        <begin position="180"/>
        <end position="199"/>
    </location>
</feature>
<dbReference type="PANTHER" id="PTHR24064">
    <property type="entry name" value="SOLUTE CARRIER FAMILY 22 MEMBER"/>
    <property type="match status" value="1"/>
</dbReference>
<evidence type="ECO:0000259" key="7">
    <source>
        <dbReference type="PROSITE" id="PS50850"/>
    </source>
</evidence>
<feature type="domain" description="Major facilitator superfamily (MFS) profile" evidence="7">
    <location>
        <begin position="22"/>
        <end position="442"/>
    </location>
</feature>
<comment type="subcellular location">
    <subcellularLocation>
        <location evidence="1">Cell membrane</location>
        <topology evidence="1">Multi-pass membrane protein</topology>
    </subcellularLocation>
</comment>